<evidence type="ECO:0000256" key="1">
    <source>
        <dbReference type="SAM" id="Phobius"/>
    </source>
</evidence>
<accession>F6DLE0</accession>
<reference evidence="2 3" key="2">
    <citation type="journal article" date="2012" name="Stand. Genomic Sci.">
        <title>Complete genome sequence of the sulfate-reducing firmicute Desulfotomaculum ruminis type strain (DL(T)).</title>
        <authorList>
            <person name="Spring S."/>
            <person name="Visser M."/>
            <person name="Lu M."/>
            <person name="Copeland A."/>
            <person name="Lapidus A."/>
            <person name="Lucas S."/>
            <person name="Cheng J.F."/>
            <person name="Han C."/>
            <person name="Tapia R."/>
            <person name="Goodwin L.A."/>
            <person name="Pitluck S."/>
            <person name="Ivanova N."/>
            <person name="Land M."/>
            <person name="Hauser L."/>
            <person name="Larimer F."/>
            <person name="Rohde M."/>
            <person name="Goker M."/>
            <person name="Detter J.C."/>
            <person name="Kyrpides N.C."/>
            <person name="Woyke T."/>
            <person name="Schaap P.J."/>
            <person name="Plugge C.M."/>
            <person name="Muyzer G."/>
            <person name="Kuever J."/>
            <person name="Pereira I.A."/>
            <person name="Parshina S.N."/>
            <person name="Bernier-Latmani R."/>
            <person name="Stams A.J."/>
            <person name="Klenk H.P."/>
        </authorList>
    </citation>
    <scope>NUCLEOTIDE SEQUENCE [LARGE SCALE GENOMIC DNA]</scope>
    <source>
        <strain evidence="3">ATCC 23193 / DSM 2154 / NCIB 8452 / DL</strain>
    </source>
</reference>
<sequence length="60" mass="6354">MKEIFLMIVQIGVVLLGIGLIGAGAFYLAKEKNDPAAKKIYGTTIGIGIITLVFAAVKLF</sequence>
<dbReference type="EMBL" id="CP002780">
    <property type="protein sequence ID" value="AEG60488.1"/>
    <property type="molecule type" value="Genomic_DNA"/>
</dbReference>
<dbReference type="AlphaFoldDB" id="F6DLE0"/>
<dbReference type="Proteomes" id="UP000009234">
    <property type="component" value="Chromosome"/>
</dbReference>
<feature type="transmembrane region" description="Helical" evidence="1">
    <location>
        <begin position="6"/>
        <end position="28"/>
    </location>
</feature>
<evidence type="ECO:0000313" key="2">
    <source>
        <dbReference type="EMBL" id="AEG60488.1"/>
    </source>
</evidence>
<dbReference type="HOGENOM" id="CLU_2933903_0_0_9"/>
<name>F6DLE0_DESRL</name>
<keyword evidence="1" id="KW-0472">Membrane</keyword>
<reference evidence="3" key="1">
    <citation type="submission" date="2011-05" db="EMBL/GenBank/DDBJ databases">
        <title>Complete sequence of Desulfotomaculum ruminis DSM 2154.</title>
        <authorList>
            <person name="Lucas S."/>
            <person name="Copeland A."/>
            <person name="Lapidus A."/>
            <person name="Cheng J.-F."/>
            <person name="Goodwin L."/>
            <person name="Pitluck S."/>
            <person name="Lu M."/>
            <person name="Detter J.C."/>
            <person name="Han C."/>
            <person name="Tapia R."/>
            <person name="Land M."/>
            <person name="Hauser L."/>
            <person name="Kyrpides N."/>
            <person name="Ivanova N."/>
            <person name="Mikhailova N."/>
            <person name="Pagani I."/>
            <person name="Stams A.J.M."/>
            <person name="Plugge C.M."/>
            <person name="Muyzer G."/>
            <person name="Kuever J."/>
            <person name="Parshina S.N."/>
            <person name="Ivanova A.E."/>
            <person name="Nazina T.N."/>
            <person name="Brambilla E."/>
            <person name="Spring S."/>
            <person name="Klenk H.-P."/>
            <person name="Woyke T."/>
        </authorList>
    </citation>
    <scope>NUCLEOTIDE SEQUENCE [LARGE SCALE GENOMIC DNA]</scope>
    <source>
        <strain evidence="3">ATCC 23193 / DSM 2154 / NCIB 8452 / DL</strain>
    </source>
</reference>
<organism evidence="2 3">
    <name type="scientific">Desulforamulus ruminis (strain ATCC 23193 / DSM 2154 / NCIMB 8452 / DL)</name>
    <name type="common">Desulfotomaculum ruminis</name>
    <dbReference type="NCBI Taxonomy" id="696281"/>
    <lineage>
        <taxon>Bacteria</taxon>
        <taxon>Bacillati</taxon>
        <taxon>Bacillota</taxon>
        <taxon>Clostridia</taxon>
        <taxon>Eubacteriales</taxon>
        <taxon>Peptococcaceae</taxon>
        <taxon>Desulforamulus</taxon>
    </lineage>
</organism>
<feature type="transmembrane region" description="Helical" evidence="1">
    <location>
        <begin position="40"/>
        <end position="57"/>
    </location>
</feature>
<dbReference type="RefSeq" id="WP_013842247.1">
    <property type="nucleotide sequence ID" value="NC_015589.1"/>
</dbReference>
<evidence type="ECO:0000313" key="3">
    <source>
        <dbReference type="Proteomes" id="UP000009234"/>
    </source>
</evidence>
<keyword evidence="1" id="KW-0812">Transmembrane</keyword>
<keyword evidence="1" id="KW-1133">Transmembrane helix</keyword>
<gene>
    <name evidence="2" type="ordered locus">Desru_2239</name>
</gene>
<protein>
    <submittedName>
        <fullName evidence="2">Uncharacterized protein</fullName>
    </submittedName>
</protein>
<keyword evidence="3" id="KW-1185">Reference proteome</keyword>
<dbReference type="STRING" id="696281.Desru_2239"/>
<dbReference type="KEGG" id="dru:Desru_2239"/>
<proteinExistence type="predicted"/>